<reference evidence="1" key="1">
    <citation type="submission" date="2020-02" db="EMBL/GenBank/DDBJ databases">
        <authorList>
            <person name="Meier V. D."/>
        </authorList>
    </citation>
    <scope>NUCLEOTIDE SEQUENCE</scope>
    <source>
        <strain evidence="1">AVDCRST_MAG77</strain>
    </source>
</reference>
<gene>
    <name evidence="1" type="ORF">AVDCRST_MAG77-3856</name>
</gene>
<dbReference type="EMBL" id="CADCTC010000207">
    <property type="protein sequence ID" value="CAA9281193.1"/>
    <property type="molecule type" value="Genomic_DNA"/>
</dbReference>
<protein>
    <submittedName>
        <fullName evidence="1">Uncharacterized protein</fullName>
    </submittedName>
</protein>
<sequence>MALQRTGIPGATAASAVQAPPAATISAGPALSTRDTMNRPFLELGVMFGQALGGREPVMQALTNLQNIGGEHGCDAIIAIRLLHYPTSAGPAVVAYGTGVRFLPMPEGGAADGQPVDTGAMDGMAGAAVAGAAAGGMPAGTVLPPGAAGTLGSTAGTVGGMGSGVSAGTSGAGGAAGAQGAGQAGR</sequence>
<evidence type="ECO:0000313" key="1">
    <source>
        <dbReference type="EMBL" id="CAA9281193.1"/>
    </source>
</evidence>
<organism evidence="1">
    <name type="scientific">uncultured Chloroflexota bacterium</name>
    <dbReference type="NCBI Taxonomy" id="166587"/>
    <lineage>
        <taxon>Bacteria</taxon>
        <taxon>Bacillati</taxon>
        <taxon>Chloroflexota</taxon>
        <taxon>environmental samples</taxon>
    </lineage>
</organism>
<name>A0A6J4JKW7_9CHLR</name>
<proteinExistence type="predicted"/>
<accession>A0A6J4JKW7</accession>
<dbReference type="AlphaFoldDB" id="A0A6J4JKW7"/>